<accession>A0A167SJ00</accession>
<feature type="region of interest" description="Disordered" evidence="2">
    <location>
        <begin position="239"/>
        <end position="265"/>
    </location>
</feature>
<dbReference type="STRING" id="436010.A0A167SJ00"/>
<protein>
    <submittedName>
        <fullName evidence="3">Uncharacterized protein</fullName>
    </submittedName>
</protein>
<reference evidence="3 4" key="1">
    <citation type="journal article" date="2016" name="Mol. Biol. Evol.">
        <title>Comparative Genomics of Early-Diverging Mushroom-Forming Fungi Provides Insights into the Origins of Lignocellulose Decay Capabilities.</title>
        <authorList>
            <person name="Nagy L.G."/>
            <person name="Riley R."/>
            <person name="Tritt A."/>
            <person name="Adam C."/>
            <person name="Daum C."/>
            <person name="Floudas D."/>
            <person name="Sun H."/>
            <person name="Yadav J.S."/>
            <person name="Pangilinan J."/>
            <person name="Larsson K.H."/>
            <person name="Matsuura K."/>
            <person name="Barry K."/>
            <person name="Labutti K."/>
            <person name="Kuo R."/>
            <person name="Ohm R.A."/>
            <person name="Bhattacharya S.S."/>
            <person name="Shirouzu T."/>
            <person name="Yoshinaga Y."/>
            <person name="Martin F.M."/>
            <person name="Grigoriev I.V."/>
            <person name="Hibbett D.S."/>
        </authorList>
    </citation>
    <scope>NUCLEOTIDE SEQUENCE [LARGE SCALE GENOMIC DNA]</scope>
    <source>
        <strain evidence="3 4">CBS 109695</strain>
    </source>
</reference>
<dbReference type="Gene3D" id="2.130.10.10">
    <property type="entry name" value="YVTN repeat-like/Quinoprotein amine dehydrogenase"/>
    <property type="match status" value="1"/>
</dbReference>
<gene>
    <name evidence="3" type="ORF">FIBSPDRAFT_880658</name>
</gene>
<feature type="repeat" description="WD" evidence="1">
    <location>
        <begin position="168"/>
        <end position="209"/>
    </location>
</feature>
<dbReference type="PROSITE" id="PS50294">
    <property type="entry name" value="WD_REPEATS_REGION"/>
    <property type="match status" value="1"/>
</dbReference>
<proteinExistence type="predicted"/>
<keyword evidence="1" id="KW-0853">WD repeat</keyword>
<sequence length="281" mass="30189">CAASDLPLSSGWAVAEDLKDSHLLASWIGVDHVTTESELCSDSIEELYAQQGPENLGAATSRNNDLLQSRGTVLGRIPVTANATVDAVDAKAHAYADATWKVLILVYKAYQHEKETDANIVALFDKMAALYSFVDDLEDLPSKINHLEHENTIRVWDAESGALRAGPFTGQTMPVHSVVFSPDGQRIAPGSNDKTICVWDAESGALKTGPFTGHTEPVNSVVFSPDGQRIISRRDPMIRPSAFGHSKRDHSQGTQTSLLPPTHGTTALLSISGSFDGALPM</sequence>
<dbReference type="InterPro" id="IPR036322">
    <property type="entry name" value="WD40_repeat_dom_sf"/>
</dbReference>
<organism evidence="3 4">
    <name type="scientific">Athelia psychrophila</name>
    <dbReference type="NCBI Taxonomy" id="1759441"/>
    <lineage>
        <taxon>Eukaryota</taxon>
        <taxon>Fungi</taxon>
        <taxon>Dikarya</taxon>
        <taxon>Basidiomycota</taxon>
        <taxon>Agaricomycotina</taxon>
        <taxon>Agaricomycetes</taxon>
        <taxon>Agaricomycetidae</taxon>
        <taxon>Atheliales</taxon>
        <taxon>Atheliaceae</taxon>
        <taxon>Athelia</taxon>
    </lineage>
</organism>
<evidence type="ECO:0000256" key="1">
    <source>
        <dbReference type="PROSITE-ProRule" id="PRU00221"/>
    </source>
</evidence>
<dbReference type="InterPro" id="IPR001680">
    <property type="entry name" value="WD40_rpt"/>
</dbReference>
<dbReference type="Proteomes" id="UP000076532">
    <property type="component" value="Unassembled WGS sequence"/>
</dbReference>
<name>A0A167SJ00_9AGAM</name>
<feature type="non-terminal residue" evidence="3">
    <location>
        <position position="1"/>
    </location>
</feature>
<dbReference type="PROSITE" id="PS50082">
    <property type="entry name" value="WD_REPEATS_2"/>
    <property type="match status" value="1"/>
</dbReference>
<evidence type="ECO:0000313" key="4">
    <source>
        <dbReference type="Proteomes" id="UP000076532"/>
    </source>
</evidence>
<dbReference type="AlphaFoldDB" id="A0A167SJ00"/>
<keyword evidence="4" id="KW-1185">Reference proteome</keyword>
<dbReference type="InterPro" id="IPR015943">
    <property type="entry name" value="WD40/YVTN_repeat-like_dom_sf"/>
</dbReference>
<dbReference type="EMBL" id="KV419280">
    <property type="protein sequence ID" value="KZP01966.1"/>
    <property type="molecule type" value="Genomic_DNA"/>
</dbReference>
<dbReference type="PANTHER" id="PTHR19879:SF9">
    <property type="entry name" value="TRANSCRIPTION INITIATION FACTOR TFIID SUBUNIT 5"/>
    <property type="match status" value="1"/>
</dbReference>
<evidence type="ECO:0000256" key="2">
    <source>
        <dbReference type="SAM" id="MobiDB-lite"/>
    </source>
</evidence>
<dbReference type="SMART" id="SM00320">
    <property type="entry name" value="WD40"/>
    <property type="match status" value="2"/>
</dbReference>
<dbReference type="Pfam" id="PF00400">
    <property type="entry name" value="WD40"/>
    <property type="match status" value="2"/>
</dbReference>
<dbReference type="PANTHER" id="PTHR19879">
    <property type="entry name" value="TRANSCRIPTION INITIATION FACTOR TFIID"/>
    <property type="match status" value="1"/>
</dbReference>
<evidence type="ECO:0000313" key="3">
    <source>
        <dbReference type="EMBL" id="KZP01966.1"/>
    </source>
</evidence>
<dbReference type="OrthoDB" id="3267146at2759"/>
<dbReference type="SUPFAM" id="SSF50978">
    <property type="entry name" value="WD40 repeat-like"/>
    <property type="match status" value="1"/>
</dbReference>
<feature type="compositionally biased region" description="Polar residues" evidence="2">
    <location>
        <begin position="252"/>
        <end position="265"/>
    </location>
</feature>